<protein>
    <submittedName>
        <fullName evidence="2">Uncharacterized protein</fullName>
    </submittedName>
</protein>
<evidence type="ECO:0000313" key="3">
    <source>
        <dbReference type="Proteomes" id="UP000627538"/>
    </source>
</evidence>
<dbReference type="AlphaFoldDB" id="A0A8I0GH00"/>
<evidence type="ECO:0000256" key="1">
    <source>
        <dbReference type="SAM" id="Phobius"/>
    </source>
</evidence>
<comment type="caution">
    <text evidence="2">The sequence shown here is derived from an EMBL/GenBank/DDBJ whole genome shotgun (WGS) entry which is preliminary data.</text>
</comment>
<proteinExistence type="predicted"/>
<evidence type="ECO:0000313" key="2">
    <source>
        <dbReference type="EMBL" id="MBD3689839.1"/>
    </source>
</evidence>
<keyword evidence="1" id="KW-1133">Transmembrane helix</keyword>
<feature type="transmembrane region" description="Helical" evidence="1">
    <location>
        <begin position="6"/>
        <end position="25"/>
    </location>
</feature>
<reference evidence="2 3" key="1">
    <citation type="submission" date="2020-08" db="EMBL/GenBank/DDBJ databases">
        <title>Winkia gen. nov., sp. nov., isolated from faeces of the Anser albifrons in China.</title>
        <authorList>
            <person name="Liu Q."/>
        </authorList>
    </citation>
    <scope>NUCLEOTIDE SEQUENCE [LARGE SCALE GENOMIC DNA]</scope>
    <source>
        <strain evidence="2 3">C62</strain>
    </source>
</reference>
<dbReference type="Proteomes" id="UP000627538">
    <property type="component" value="Unassembled WGS sequence"/>
</dbReference>
<sequence>MLIAIIAVITIAILAMLGLIGLKVMKGQDSLRSGVKTVGAAQLPEPAFPLAVGSTRDAVYSLALISDATNRDQVTAAIFRRDFGSREAVRSGSIDADLDRVLEDPRAALCQEVNNLPCQARTAEQIDGWTWDPADLLWQKNGKRLMADIVYGEVDGVVLGASTTSMVGDGQQDRDAPVNEIMAFDPDSGRILWTKRYDHPVIFSLDGERIAGVTVRYGDDGDQPQQTNNHMFELVGADAADSEAVSAPLQTDSGSQPRDAIRAFDFGNATWKMQEGDDAIHTCHFVDGTCSPDDETGAISPEIPALEVNSHNGGIIYGDVDGDGYEDAVVALSRDFARYGGNAWQVEYYVWLWDSSRHEAKNVLTPLASSGRCGPRIREVRIVNGLVEYTWQDEADGDSCASGPSGAMNTARVRVRARDAAFVVVEGLPIE</sequence>
<dbReference type="RefSeq" id="WP_191071859.1">
    <property type="nucleotide sequence ID" value="NZ_CP060506.1"/>
</dbReference>
<keyword evidence="1" id="KW-0472">Membrane</keyword>
<keyword evidence="1" id="KW-0812">Transmembrane</keyword>
<dbReference type="EMBL" id="JACRUO010000001">
    <property type="protein sequence ID" value="MBD3689839.1"/>
    <property type="molecule type" value="Genomic_DNA"/>
</dbReference>
<name>A0A8I0GH00_9ACTO</name>
<gene>
    <name evidence="2" type="ORF">H8R10_06325</name>
</gene>
<accession>A0A8I0GH00</accession>
<keyword evidence="3" id="KW-1185">Reference proteome</keyword>
<organism evidence="2 3">
    <name type="scientific">Nanchangia anserum</name>
    <dbReference type="NCBI Taxonomy" id="2692125"/>
    <lineage>
        <taxon>Bacteria</taxon>
        <taxon>Bacillati</taxon>
        <taxon>Actinomycetota</taxon>
        <taxon>Actinomycetes</taxon>
        <taxon>Actinomycetales</taxon>
        <taxon>Actinomycetaceae</taxon>
        <taxon>Nanchangia</taxon>
    </lineage>
</organism>